<dbReference type="PANTHER" id="PTHR47589:SF4">
    <property type="entry name" value="FATTY-ACID-BINDING PROTEIN 1-LIKE"/>
    <property type="match status" value="1"/>
</dbReference>
<dbReference type="AlphaFoldDB" id="A0AAW2ST33"/>
<name>A0AAW2ST33_9LAMI</name>
<reference evidence="1" key="2">
    <citation type="journal article" date="2024" name="Plant">
        <title>Genomic evolution and insights into agronomic trait innovations of Sesamum species.</title>
        <authorList>
            <person name="Miao H."/>
            <person name="Wang L."/>
            <person name="Qu L."/>
            <person name="Liu H."/>
            <person name="Sun Y."/>
            <person name="Le M."/>
            <person name="Wang Q."/>
            <person name="Wei S."/>
            <person name="Zheng Y."/>
            <person name="Lin W."/>
            <person name="Duan Y."/>
            <person name="Cao H."/>
            <person name="Xiong S."/>
            <person name="Wang X."/>
            <person name="Wei L."/>
            <person name="Li C."/>
            <person name="Ma Q."/>
            <person name="Ju M."/>
            <person name="Zhao R."/>
            <person name="Li G."/>
            <person name="Mu C."/>
            <person name="Tian Q."/>
            <person name="Mei H."/>
            <person name="Zhang T."/>
            <person name="Gao T."/>
            <person name="Zhang H."/>
        </authorList>
    </citation>
    <scope>NUCLEOTIDE SEQUENCE</scope>
    <source>
        <strain evidence="1">KEN8</strain>
    </source>
</reference>
<dbReference type="GO" id="GO:0005504">
    <property type="term" value="F:fatty acid binding"/>
    <property type="evidence" value="ECO:0007669"/>
    <property type="project" value="TreeGrafter"/>
</dbReference>
<organism evidence="1">
    <name type="scientific">Sesamum calycinum</name>
    <dbReference type="NCBI Taxonomy" id="2727403"/>
    <lineage>
        <taxon>Eukaryota</taxon>
        <taxon>Viridiplantae</taxon>
        <taxon>Streptophyta</taxon>
        <taxon>Embryophyta</taxon>
        <taxon>Tracheophyta</taxon>
        <taxon>Spermatophyta</taxon>
        <taxon>Magnoliopsida</taxon>
        <taxon>eudicotyledons</taxon>
        <taxon>Gunneridae</taxon>
        <taxon>Pentapetalae</taxon>
        <taxon>asterids</taxon>
        <taxon>lamiids</taxon>
        <taxon>Lamiales</taxon>
        <taxon>Pedaliaceae</taxon>
        <taxon>Sesamum</taxon>
    </lineage>
</organism>
<sequence length="183" mass="20332">MKEEEVAVEAKTGISSPVMLGGAKFLKAVGLRKKSIYAANDKLKHLFEDKNGESTIYINNGNVSNGDPQRCGNDGSCGGYIAYSGFTVRAWIMGEASDIKLTLGSVIEISRLRGYTLQVKVKDEILSTVEIEQLCRAYITCIWEKSLWPKNSRENLGHPCFLFSKELIMSRSVRNKRSLLCST</sequence>
<dbReference type="EMBL" id="JACGWM010000001">
    <property type="protein sequence ID" value="KAL0395721.1"/>
    <property type="molecule type" value="Genomic_DNA"/>
</dbReference>
<evidence type="ECO:0000313" key="1">
    <source>
        <dbReference type="EMBL" id="KAL0395721.1"/>
    </source>
</evidence>
<comment type="caution">
    <text evidence="1">The sequence shown here is derived from an EMBL/GenBank/DDBJ whole genome shotgun (WGS) entry which is preliminary data.</text>
</comment>
<dbReference type="InterPro" id="IPR044228">
    <property type="entry name" value="FAP1"/>
</dbReference>
<gene>
    <name evidence="1" type="ORF">Scaly_0020500</name>
</gene>
<protein>
    <submittedName>
        <fullName evidence="1">Uncharacterized protein</fullName>
    </submittedName>
</protein>
<dbReference type="GO" id="GO:0009570">
    <property type="term" value="C:chloroplast stroma"/>
    <property type="evidence" value="ECO:0007669"/>
    <property type="project" value="TreeGrafter"/>
</dbReference>
<proteinExistence type="predicted"/>
<reference evidence="1" key="1">
    <citation type="submission" date="2020-06" db="EMBL/GenBank/DDBJ databases">
        <authorList>
            <person name="Li T."/>
            <person name="Hu X."/>
            <person name="Zhang T."/>
            <person name="Song X."/>
            <person name="Zhang H."/>
            <person name="Dai N."/>
            <person name="Sheng W."/>
            <person name="Hou X."/>
            <person name="Wei L."/>
        </authorList>
    </citation>
    <scope>NUCLEOTIDE SEQUENCE</scope>
    <source>
        <strain evidence="1">KEN8</strain>
        <tissue evidence="1">Leaf</tissue>
    </source>
</reference>
<accession>A0AAW2ST33</accession>
<dbReference type="GO" id="GO:0006631">
    <property type="term" value="P:fatty acid metabolic process"/>
    <property type="evidence" value="ECO:0007669"/>
    <property type="project" value="TreeGrafter"/>
</dbReference>
<dbReference type="PANTHER" id="PTHR47589">
    <property type="entry name" value="FATTY-ACID-BINDING PROTEIN 1"/>
    <property type="match status" value="1"/>
</dbReference>